<keyword evidence="3" id="KW-1185">Reference proteome</keyword>
<dbReference type="Pfam" id="PF07791">
    <property type="entry name" value="Imm11"/>
    <property type="match status" value="1"/>
</dbReference>
<proteinExistence type="predicted"/>
<evidence type="ECO:0000313" key="2">
    <source>
        <dbReference type="EMBL" id="MFK4751158.1"/>
    </source>
</evidence>
<gene>
    <name evidence="2" type="ORF">WG929_01935</name>
</gene>
<evidence type="ECO:0000313" key="3">
    <source>
        <dbReference type="Proteomes" id="UP001620597"/>
    </source>
</evidence>
<organism evidence="2 3">
    <name type="scientific">Oceanobacter antarcticus</name>
    <dbReference type="NCBI Taxonomy" id="3133425"/>
    <lineage>
        <taxon>Bacteria</taxon>
        <taxon>Pseudomonadati</taxon>
        <taxon>Pseudomonadota</taxon>
        <taxon>Gammaproteobacteria</taxon>
        <taxon>Oceanospirillales</taxon>
        <taxon>Oceanospirillaceae</taxon>
        <taxon>Oceanobacter</taxon>
    </lineage>
</organism>
<dbReference type="EMBL" id="JBBKTX010000002">
    <property type="protein sequence ID" value="MFK4751158.1"/>
    <property type="molecule type" value="Genomic_DNA"/>
</dbReference>
<sequence>MIYRIHHNEAYLMYSVPPLEAMTKLGEQHGVFAFNAEPKSYTDVWKALHIDFSPCTGSKTKAIPDISENFGRLFLSTKAHAVLKDVLAECGEFLPVTYSEGERGFIFNPLLTVEQLDALDTELTTHDHNGNLEYFSFHEKKLKGIAIFKAQLDTYKGIFCSEEVKKVCEKAHLSGITFNPDISNPIGELYTTEQ</sequence>
<name>A0ABW8NE22_9GAMM</name>
<evidence type="ECO:0000259" key="1">
    <source>
        <dbReference type="Pfam" id="PF07791"/>
    </source>
</evidence>
<dbReference type="RefSeq" id="WP_416204670.1">
    <property type="nucleotide sequence ID" value="NZ_JBBKTX010000002.1"/>
</dbReference>
<comment type="caution">
    <text evidence="2">The sequence shown here is derived from an EMBL/GenBank/DDBJ whole genome shotgun (WGS) entry which is preliminary data.</text>
</comment>
<accession>A0ABW8NE22</accession>
<feature type="domain" description="Immunity MXAN-0049 protein" evidence="1">
    <location>
        <begin position="37"/>
        <end position="179"/>
    </location>
</feature>
<reference evidence="2 3" key="1">
    <citation type="submission" date="2024-03" db="EMBL/GenBank/DDBJ databases">
        <title>High-quality draft genome sequence of Oceanobacter sp. wDCs-4.</title>
        <authorList>
            <person name="Dong C."/>
        </authorList>
    </citation>
    <scope>NUCLEOTIDE SEQUENCE [LARGE SCALE GENOMIC DNA]</scope>
    <source>
        <strain evidence="3">wDCs-4</strain>
    </source>
</reference>
<protein>
    <submittedName>
        <fullName evidence="2">DUF1629 domain-containing protein</fullName>
    </submittedName>
</protein>
<dbReference type="Proteomes" id="UP001620597">
    <property type="component" value="Unassembled WGS sequence"/>
</dbReference>
<dbReference type="InterPro" id="IPR012433">
    <property type="entry name" value="Imm11"/>
</dbReference>